<dbReference type="AlphaFoldDB" id="A0A0E0NGM7"/>
<dbReference type="InterPro" id="IPR000719">
    <property type="entry name" value="Prot_kinase_dom"/>
</dbReference>
<organism evidence="14 15">
    <name type="scientific">Oryza rufipogon</name>
    <name type="common">Brownbeard rice</name>
    <name type="synonym">Asian wild rice</name>
    <dbReference type="NCBI Taxonomy" id="4529"/>
    <lineage>
        <taxon>Eukaryota</taxon>
        <taxon>Viridiplantae</taxon>
        <taxon>Streptophyta</taxon>
        <taxon>Embryophyta</taxon>
        <taxon>Tracheophyta</taxon>
        <taxon>Spermatophyta</taxon>
        <taxon>Magnoliopsida</taxon>
        <taxon>Liliopsida</taxon>
        <taxon>Poales</taxon>
        <taxon>Poaceae</taxon>
        <taxon>BOP clade</taxon>
        <taxon>Oryzoideae</taxon>
        <taxon>Oryzeae</taxon>
        <taxon>Oryzinae</taxon>
        <taxon>Oryza</taxon>
    </lineage>
</organism>
<keyword evidence="6" id="KW-0732">Signal</keyword>
<comment type="subcellular location">
    <subcellularLocation>
        <location evidence="1">Cell membrane</location>
        <topology evidence="1">Single-pass type I membrane protein</topology>
    </subcellularLocation>
</comment>
<reference evidence="15" key="1">
    <citation type="submission" date="2013-06" db="EMBL/GenBank/DDBJ databases">
        <authorList>
            <person name="Zhao Q."/>
        </authorList>
    </citation>
    <scope>NUCLEOTIDE SEQUENCE</scope>
    <source>
        <strain evidence="15">cv. W1943</strain>
    </source>
</reference>
<keyword evidence="8" id="KW-0067">ATP-binding</keyword>
<dbReference type="InterPro" id="IPR059179">
    <property type="entry name" value="MLKL-like_MCAfunc"/>
</dbReference>
<evidence type="ECO:0000256" key="2">
    <source>
        <dbReference type="ARBA" id="ARBA00008536"/>
    </source>
</evidence>
<comment type="similarity">
    <text evidence="3">In the C-terminal section; belongs to the protein kinase superfamily. Ser/Thr protein kinase family.</text>
</comment>
<evidence type="ECO:0000256" key="9">
    <source>
        <dbReference type="ARBA" id="ARBA00022989"/>
    </source>
</evidence>
<dbReference type="GO" id="GO:0005524">
    <property type="term" value="F:ATP binding"/>
    <property type="evidence" value="ECO:0007669"/>
    <property type="project" value="UniProtKB-KW"/>
</dbReference>
<dbReference type="InterPro" id="IPR036537">
    <property type="entry name" value="Adaptor_Cbl_N_dom_sf"/>
</dbReference>
<dbReference type="Pfam" id="PF19584">
    <property type="entry name" value="MCAfunc"/>
    <property type="match status" value="1"/>
</dbReference>
<dbReference type="InterPro" id="IPR011009">
    <property type="entry name" value="Kinase-like_dom_sf"/>
</dbReference>
<evidence type="ECO:0000256" key="3">
    <source>
        <dbReference type="ARBA" id="ARBA00010217"/>
    </source>
</evidence>
<dbReference type="STRING" id="4529.A0A0E0NGM7"/>
<evidence type="ECO:0000256" key="10">
    <source>
        <dbReference type="ARBA" id="ARBA00023136"/>
    </source>
</evidence>
<dbReference type="eggNOG" id="ENOG502QTX3">
    <property type="taxonomic scope" value="Eukaryota"/>
</dbReference>
<dbReference type="GO" id="GO:0005886">
    <property type="term" value="C:plasma membrane"/>
    <property type="evidence" value="ECO:0007669"/>
    <property type="project" value="UniProtKB-SubCell"/>
</dbReference>
<evidence type="ECO:0000259" key="13">
    <source>
        <dbReference type="PROSITE" id="PS50011"/>
    </source>
</evidence>
<comment type="similarity">
    <text evidence="2">In the N-terminal section; belongs to the leguminous lectin family.</text>
</comment>
<proteinExistence type="inferred from homology"/>
<keyword evidence="11" id="KW-0675">Receptor</keyword>
<evidence type="ECO:0000256" key="1">
    <source>
        <dbReference type="ARBA" id="ARBA00004251"/>
    </source>
</evidence>
<protein>
    <recommendedName>
        <fullName evidence="13">Protein kinase domain-containing protein</fullName>
    </recommendedName>
</protein>
<evidence type="ECO:0000256" key="11">
    <source>
        <dbReference type="ARBA" id="ARBA00023170"/>
    </source>
</evidence>
<dbReference type="InterPro" id="IPR050528">
    <property type="entry name" value="L-type_Lectin-RKs"/>
</dbReference>
<evidence type="ECO:0000256" key="8">
    <source>
        <dbReference type="ARBA" id="ARBA00022840"/>
    </source>
</evidence>
<dbReference type="Gene3D" id="1.10.510.10">
    <property type="entry name" value="Transferase(Phosphotransferase) domain 1"/>
    <property type="match status" value="1"/>
</dbReference>
<keyword evidence="10" id="KW-0472">Membrane</keyword>
<dbReference type="FunFam" id="1.10.510.10:FF:000240">
    <property type="entry name" value="Lectin-domain containing receptor kinase A4.3"/>
    <property type="match status" value="1"/>
</dbReference>
<dbReference type="Gramene" id="ORUFI02G22290.1">
    <property type="protein sequence ID" value="ORUFI02G22290.1"/>
    <property type="gene ID" value="ORUFI02G22290"/>
</dbReference>
<name>A0A0E0NGM7_ORYRU</name>
<dbReference type="InterPro" id="IPR045766">
    <property type="entry name" value="MCAfunc"/>
</dbReference>
<dbReference type="EnsemblPlants" id="ORUFI02G22290.1">
    <property type="protein sequence ID" value="ORUFI02G22290.1"/>
    <property type="gene ID" value="ORUFI02G22290"/>
</dbReference>
<keyword evidence="12" id="KW-0325">Glycoprotein</keyword>
<dbReference type="PROSITE" id="PS50011">
    <property type="entry name" value="PROTEIN_KINASE_DOM"/>
    <property type="match status" value="1"/>
</dbReference>
<keyword evidence="5" id="KW-0812">Transmembrane</keyword>
<sequence>MADKLGQAASVMQVTGVDAFGLVSMIVQAAHTARRNRDLCRQLAQHVQIVGGLLRKLQIPELRRQPETRRPLEQLDDALFRAYKLVRSCSQQQESRSQLYQMLKGADVACKLRAALEEIDRYIQLIPMITLVAAIAARGSKEVDEDVSSDAALIPPVDESALTRRPRLSPQGVTECTLSIKAVRPAVNGTVEESQAAGPRRFRYSELSRATRGFSNSEKLGVDSNGSVYRGFLRDQGLHVAIRRVLNTSRYGMTSIGEVTAIHRLRHPKLVRLLGWCHEEKELLLVYEFMVNRSLHDHLHKVQNTALPWPIRYKIILDLGAALHHCHKGGEPQLVHGDINPRNVMLDSSFSAKLGDFCLTRLIEHCRSPSESRMCCGTNATEYADLHRLITGQVMPWSDVYSFGVVLLEVASGRRPFHPYGEESLVGWVWQMYRRNDLLDAANQWLGGDFDSREMERMLLVGLWCAHPDYGLRPSIGQAMSVLLADEPLPEPLPPLMLPCDSLDNNRCIVSSTKKN</sequence>
<dbReference type="Proteomes" id="UP000008022">
    <property type="component" value="Unassembled WGS sequence"/>
</dbReference>
<dbReference type="SUPFAM" id="SSF56112">
    <property type="entry name" value="Protein kinase-like (PK-like)"/>
    <property type="match status" value="1"/>
</dbReference>
<evidence type="ECO:0000256" key="5">
    <source>
        <dbReference type="ARBA" id="ARBA00022692"/>
    </source>
</evidence>
<evidence type="ECO:0000313" key="14">
    <source>
        <dbReference type="EnsemblPlants" id="ORUFI02G22290.1"/>
    </source>
</evidence>
<keyword evidence="9" id="KW-1133">Transmembrane helix</keyword>
<dbReference type="GO" id="GO:0007166">
    <property type="term" value="P:cell surface receptor signaling pathway"/>
    <property type="evidence" value="ECO:0007669"/>
    <property type="project" value="InterPro"/>
</dbReference>
<evidence type="ECO:0000256" key="12">
    <source>
        <dbReference type="ARBA" id="ARBA00023180"/>
    </source>
</evidence>
<dbReference type="HOGENOM" id="CLU_000288_158_3_1"/>
<keyword evidence="7" id="KW-0547">Nucleotide-binding</keyword>
<feature type="domain" description="Protein kinase" evidence="13">
    <location>
        <begin position="214"/>
        <end position="470"/>
    </location>
</feature>
<evidence type="ECO:0000256" key="4">
    <source>
        <dbReference type="ARBA" id="ARBA00022475"/>
    </source>
</evidence>
<reference evidence="14" key="2">
    <citation type="submission" date="2015-06" db="UniProtKB">
        <authorList>
            <consortium name="EnsemblPlants"/>
        </authorList>
    </citation>
    <scope>IDENTIFICATION</scope>
</reference>
<dbReference type="Pfam" id="PF00069">
    <property type="entry name" value="Pkinase"/>
    <property type="match status" value="1"/>
</dbReference>
<dbReference type="PANTHER" id="PTHR27007">
    <property type="match status" value="1"/>
</dbReference>
<evidence type="ECO:0000256" key="7">
    <source>
        <dbReference type="ARBA" id="ARBA00022741"/>
    </source>
</evidence>
<keyword evidence="15" id="KW-1185">Reference proteome</keyword>
<dbReference type="Gene3D" id="3.30.200.20">
    <property type="entry name" value="Phosphorylase Kinase, domain 1"/>
    <property type="match status" value="1"/>
</dbReference>
<dbReference type="CDD" id="cd21037">
    <property type="entry name" value="MLKL_NTD"/>
    <property type="match status" value="1"/>
</dbReference>
<evidence type="ECO:0000313" key="15">
    <source>
        <dbReference type="Proteomes" id="UP000008022"/>
    </source>
</evidence>
<evidence type="ECO:0000256" key="6">
    <source>
        <dbReference type="ARBA" id="ARBA00022729"/>
    </source>
</evidence>
<dbReference type="GO" id="GO:0004672">
    <property type="term" value="F:protein kinase activity"/>
    <property type="evidence" value="ECO:0007669"/>
    <property type="project" value="InterPro"/>
</dbReference>
<dbReference type="Gene3D" id="1.20.930.20">
    <property type="entry name" value="Adaptor protein Cbl, N-terminal domain"/>
    <property type="match status" value="1"/>
</dbReference>
<accession>A0A0E0NGM7</accession>
<keyword evidence="4" id="KW-1003">Cell membrane</keyword>
<dbReference type="OMA" id="NRCIVSS"/>
<dbReference type="GO" id="GO:0002229">
    <property type="term" value="P:defense response to oomycetes"/>
    <property type="evidence" value="ECO:0007669"/>
    <property type="project" value="UniProtKB-ARBA"/>
</dbReference>